<dbReference type="PANTHER" id="PTHR23345">
    <property type="entry name" value="VITELLOGENIN-RELATED"/>
    <property type="match status" value="1"/>
</dbReference>
<keyword evidence="3" id="KW-0964">Secreted</keyword>
<evidence type="ECO:0000313" key="14">
    <source>
        <dbReference type="Proteomes" id="UP000183832"/>
    </source>
</evidence>
<keyword evidence="6" id="KW-0445">Lipid transport</keyword>
<protein>
    <submittedName>
        <fullName evidence="13">CLUMA_CG011912, isoform A</fullName>
    </submittedName>
</protein>
<evidence type="ECO:0000256" key="4">
    <source>
        <dbReference type="ARBA" id="ARBA00022729"/>
    </source>
</evidence>
<organism evidence="13 14">
    <name type="scientific">Clunio marinus</name>
    <dbReference type="NCBI Taxonomy" id="568069"/>
    <lineage>
        <taxon>Eukaryota</taxon>
        <taxon>Metazoa</taxon>
        <taxon>Ecdysozoa</taxon>
        <taxon>Arthropoda</taxon>
        <taxon>Hexapoda</taxon>
        <taxon>Insecta</taxon>
        <taxon>Pterygota</taxon>
        <taxon>Neoptera</taxon>
        <taxon>Endopterygota</taxon>
        <taxon>Diptera</taxon>
        <taxon>Nematocera</taxon>
        <taxon>Chironomoidea</taxon>
        <taxon>Chironomidae</taxon>
        <taxon>Clunio</taxon>
    </lineage>
</organism>
<dbReference type="Gene3D" id="2.20.80.10">
    <property type="entry name" value="Lipovitellin-phosvitin complex, chain A, domain 4"/>
    <property type="match status" value="1"/>
</dbReference>
<evidence type="ECO:0000256" key="8">
    <source>
        <dbReference type="ARBA" id="ARBA00023180"/>
    </source>
</evidence>
<dbReference type="STRING" id="568069.A0A1J1IE84"/>
<keyword evidence="5" id="KW-0758">Storage protein</keyword>
<comment type="caution">
    <text evidence="9">Lacks conserved residue(s) required for the propagation of feature annotation.</text>
</comment>
<dbReference type="SMART" id="SM01169">
    <property type="entry name" value="DUF1943"/>
    <property type="match status" value="1"/>
</dbReference>
<evidence type="ECO:0000256" key="7">
    <source>
        <dbReference type="ARBA" id="ARBA00023157"/>
    </source>
</evidence>
<evidence type="ECO:0000256" key="5">
    <source>
        <dbReference type="ARBA" id="ARBA00022761"/>
    </source>
</evidence>
<evidence type="ECO:0000256" key="10">
    <source>
        <dbReference type="SAM" id="MobiDB-lite"/>
    </source>
</evidence>
<feature type="compositionally biased region" description="Acidic residues" evidence="10">
    <location>
        <begin position="96"/>
        <end position="106"/>
    </location>
</feature>
<name>A0A1J1IE84_9DIPT</name>
<dbReference type="GO" id="GO:0005319">
    <property type="term" value="F:lipid transporter activity"/>
    <property type="evidence" value="ECO:0007669"/>
    <property type="project" value="InterPro"/>
</dbReference>
<evidence type="ECO:0000313" key="13">
    <source>
        <dbReference type="EMBL" id="CRK98565.1"/>
    </source>
</evidence>
<dbReference type="Gene3D" id="2.30.230.10">
    <property type="entry name" value="Lipovitellin, beta-sheet shell regions, chain A"/>
    <property type="match status" value="1"/>
</dbReference>
<accession>A0A1J1IE84</accession>
<dbReference type="SUPFAM" id="SSF48431">
    <property type="entry name" value="Lipovitellin-phosvitin complex, superhelical domain"/>
    <property type="match status" value="1"/>
</dbReference>
<evidence type="ECO:0000256" key="2">
    <source>
        <dbReference type="ARBA" id="ARBA00022448"/>
    </source>
</evidence>
<keyword evidence="14" id="KW-1185">Reference proteome</keyword>
<dbReference type="InterPro" id="IPR009454">
    <property type="entry name" value="Lipid_transpt_open_b-sht"/>
</dbReference>
<keyword evidence="8" id="KW-0325">Glycoprotein</keyword>
<sequence>PVKDSKICGFSDCELDKEKFRFSKNHIYKYSYDSSFQTLFAGTDNSDPESELFISATLEIVFLSQCQGQMKLNSVHLKNRDVNITDKYEKPASADYEYDEDNDDDEAKNTSTESENIEKIIHPQSVKFGKEIDGMIVRFDFRDGIIQEICPNDDKQTWVINFVRGILSSFQNSMLRFDLDHKTTETDISGICETSYKFDGSSNTSIHVVKSKDISSCRNRNKFKSVIQTAPYEFRRSDISWWPIYNSSSTCKQIIDNYIFTYIECQESHILIPFSNGASGAIAKSVSKIKLIAEIDKNEQNTEDDEQEEIRTRTSLLYDHSFLPKPTHNELKISRDFLKQMCLLGFPNIQREFPDYFLKFIGATKQLSTHSLRQLLARSAGICFQGRKHVLESLPFIGSPASVAIMKDFIIGNDKSQKIDEATKEVWMNSIFYLPHPEDETLQIMFDLIQHYEVEQNPIFLLIPSAVVHTFCMQKNCINNESAANIVKYLEDKVVELLKSDVKVRKVFEKLIVTLKGIGNIGILSRNFEMILRDILIDEDKSEEVKLQVIQTFRRTNCENSREFFMDIYRNMTLSVDIRISSYLQVIKCPSYLTIQTIKRFLLDEKVNQVGSYVWSHLTNLGKTSSPQKIQLQGLLTEDKLSDKFNLNFQKFSKNYEYSLFFDEYNFGITGESDVIYGIESYMPRSISFNGTINLFGNSINPFEFNIRFQGMENYIESIFGLSGALNFNRLLNKFGFVYEKIKKLFNFENDIIDSVLRSKRAASTSENLIESFPFEKNYDFNSPEGYFEYKIYGNDLSFHYFQGFDELSNTIKKFVPIEKVKNIFSRREEIFIQSGTLIDASYTVPTSTGFPLVLSGFGAYSLDMRYYGSINDKKDWESYLLDFHGKVNPSLSMEFNVKLLIDLIHASSDVKVKSNIFSNYGIETDLNIEGIKKASLKVKLPQDRNDIFSVRSQLIGNIEGQEMLLRGIPHRYMNSTCTWPSIDDMLGLKLCIDYSVPDVSDASNVYPSLVLSGPIVFDIHLDKADLSAKVFNFEYQWNNKGNISFGSMNFLTPNSKIPRELSATLRIDDEYHNVTMMFKNGQKTQTAHGLIRSTPNAKMMDLSYSVNEKNYFSLVLSSSKKRLSPSKSSINPRFMLVINDQKVAGMTGLIKTIEKNNVTQHDVDLRFETKKMQSLAIGHIIKTETSLTTKMQYTYKFSGKQPETIEVDTELANRSQRMRGRTEYHGSLKFVSSAYSHYNFASDCSLLSSQGHIEAKFGVNNAPDFIDPSYNFQTKLTLAKNSDDSKNSRTMFSVEVTRPKSNIDLKFYVKHDEHYKNGTEHNVIMLLRYSTNKEVIGTASVLIPRGSLFGIDTRFTLSIPEMNSCSAAVKIKERVKKDYIVDVNGEWFTGENIKFVGLYQDRTSSIKRYHRLKSVISSNSFDEITSVVKYSRDPREFKVKINTEYKKKTYTFSIQSLEETPKIFILQTELNWAEASYSLNTNLSLQGNGLLKAEVHLDRIRDIHLETWGIAKRFSNNFGLEFKWDANRNPSQKFILNYEFDQIKAKVYSGNILVSYPERTLNGKIYLSNESPYLGSLKFSWSADEAIEIAYSIGSDFQSHTKLWAEFKFDTPFNGWKSNRLNGSFYQKENLLMLSAYMNWAEKQNLSYDLLIDYLLNERELSAELKTNVQSTVADIPLIHAHLKHLQKHDEVYSVILFKHKNLVSTDFRIFSLNSNWKHFQNIHHRNITGSVTFSSPFEGYNTGAFITKFSVTKNRQLYGIIDVDIDDRLYLFAIEGYMRTIFDNMISFNLTTPLKNFPYLLGKFGIVESSRYLIADLESLNRSLGIEMLYDFISINNFNLKFYIATPQASFQRVLAIGAIKEHMIHFEGAWNKISLGFKGVWYQKSYKDFEYSYKVFTPLTHFEENGLVTKIKVTDIQNYDVESTFKLGKYKVGVKACGEPKTQLINQLGIQKASYIRENVYLDDDIKSDEISEDKKLDIDSFDEFYSTTGRFELHTIFWNSFEGNYEVQQVGETYHGFAKVSLPYGEITLRNKFETDQNSSYSNKLQIATPIKNFKSIVSNFKMKLVSAKEFTTKFDIGTVEGKKLKSYGFKMSYLLPLHETTTVHDVTLVVLHPSINTSRINIEARVETLKGSICSSRLVIDGLDTYLMISGAVNKTTPNKDFDISFNLHLKSPVIKFYSFESFLSRKVIENRNKIAGHFNLQKENEENNFEAALEWNHDQKDIIDGNLMVKTSLFPIRNFNTKIFITEHQNPEFNLQILYGDHLNNLEMVKFNIIRQENVFEGELTTPLKEYSNARFNGVLQEKGQPGNFIVKGHIFIKLLPHAFEGELTLLKNLPIHVDLVFKDQEDVIALLDYNLEFDDLKRSIKLKATKDSDFISFQSELYVQYLMDWAYNIKILSSEANLNQIMLSTTLTPLSNAEYEASFEMITPWSESFIDRVNISSGLKMTANDGDFKLSYEISKINGNGGCYWKWLQKSQKQDYQLKIFTQRKTKQEHFTTEIIYRNSSKTATDFLFLVSVENLWKISSHALFNIRNVENMTLKYELSLPEPIEGNHKILANYKGNHFPPKISPDSFIDVDFSYENEMTTTDLKTMGTLKDFKNVDNEIMFKWGDKTSPKILQSNFSLQTLDQNSNCLWELSTPYYENEKTFNLKGNFIPKDEFKVIHATVHSPESQQIIIGDMAFADITNMKGYINCSLPVFNVSWFDVNFDFDAQDQESGKFIKATWPENYALLDSKSTFINQNDHREWKGTVKTELPLYSKHIVQIIYGLKEKSQITTGDASVDYNSKNIINSHYTSKTEIYDEDESKNVINLTIENEFTPIGMHYTHQRKNDQMKTSKVNTRHLELFDLRKDNRFNITGEFTVEVSDGKEDYKLTAIHPNRTIVLTSSYNQNKSNTLHSSKLELASNIWFGYNIELLNRTVASVENQEVNLELFYPTRNVWLKCFYLLKSDQFLGDLTVQLKKTLASETEQDDEVVDEDSDNARDTELKTIQGNIQWNDLEALSKTKDHHKFTIGLKHPSFEKDVTLSGFLLRDASEKARIDLEYDYSIDGSHLAKFSAEIANLTSFVGYKNYSISVLGSHEASEFDLNFSGFLGLKPNKYKIEASGLYKRAYLPEQEMELLAYADINNKKIKVYRSTPNKLIDVYATTSLNFPIYSIDTIYVDSPDYESAGTLVLNIIDRFIDGNLNFTFDASQNLQIRGDIPDTRSAFFNIWRNYDDVRVNDISYFLMMNHSRLISSKLIWRPSLRKEFKDSIKTFMTSRYSSIAHEIDYWIRILYSETKDTVKGVMDESKTFTQDFLEDLSSIKDIDKDLSSFRTFLNNSYYADDFYIQSFINFTLTVLDELAITDHLQTIPRIFKEMWEVLGESSLAFKNSILWILDTIKVSYKESIEMFNQLLQGNSLDHLTKFLEILIEKYDRFVKDLHVTFMNYIESMWDNLVYTVSVYWNRILQNIEPQIIRSIHYIESVVWGISTEVFDFMYNRTNELIESPYFSKVSNITHDLDVLYQDLQHNDIFVNFRKYSGVMWQFLKEKFLSMVPFGKEIKEIFADVSLELKELQKVEPLKETVQRYEDIIAKISWLMNEFQLEKRINLLIDVLKKKLNRITQNALQTDDVYREAKTKFILDPDMGIIEWEQKLPMAWHAFNETPQFEEIPEYKLLTGVQSFLFNKRNTSIFNIYYGLKPLSEPQNFLPPFNSYALLVGSQHIITFDKINLNLNTAESNEDSRTVTILNSDCSHLLAHDFVSNKFTLILKSATSTDGSLAKKSFVIYSGSEKIEIELGDPLGAIHIGENLTSVLPTSIGDLMIIREIHIITVSSRKGFIVRCNLEFDLCTIELSGWFFGKVAGILGTMNNEHFDDMMKSDNVIAEREQEFIESWQTDSCVASELSSTDDKFNVNSSVSCEIMFKMKTSYFASCFSIIDSLPFYQMCLSLNQQPRYQLTNEEAEKAACTSGIAYIEACSYANVPLRVPDTCINCKLPNGSRIPEGTFTEIKGDQVIPAVDVVFLLDAKKCNTDNTKRKLLSTLAMSLTREFKLSSIDHHRFSVVIFGGSEEFQQPRSITSNGNVFTTADRISTYFDHVNEGNGTADVLTAIAFASKLIFRPTAVKTFVLSLCGKCEYNLLKFDFKSVSQLLRENDISLHILSDNPFNSKKVIGIDQLYAYTGKDLSKITGDENLRRNALSLESPLRQCSSLAFETDGSIFSLKKSNKKTENDMRINLFAQRIALGSRVKSCHLCECEGYNSGTAYLTCMSCEDQSSIHSDYDIEVEADIGDFYDDDI</sequence>
<keyword evidence="2" id="KW-0813">Transport</keyword>
<dbReference type="Pfam" id="PF00094">
    <property type="entry name" value="VWD"/>
    <property type="match status" value="1"/>
</dbReference>
<comment type="subcellular location">
    <subcellularLocation>
        <location evidence="1">Secreted</location>
    </subcellularLocation>
</comment>
<dbReference type="PROSITE" id="PS51211">
    <property type="entry name" value="VITELLOGENIN"/>
    <property type="match status" value="1"/>
</dbReference>
<evidence type="ECO:0000259" key="12">
    <source>
        <dbReference type="PROSITE" id="PS51233"/>
    </source>
</evidence>
<dbReference type="Pfam" id="PF09172">
    <property type="entry name" value="Vit_open_b-sht"/>
    <property type="match status" value="1"/>
</dbReference>
<dbReference type="InterPro" id="IPR015816">
    <property type="entry name" value="Vitellinogen_b-sht_N"/>
</dbReference>
<dbReference type="InterPro" id="IPR015819">
    <property type="entry name" value="Lipid_transp_b-sht_shell"/>
</dbReference>
<feature type="disulfide bond" evidence="9">
    <location>
        <begin position="472"/>
        <end position="477"/>
    </location>
</feature>
<dbReference type="SMART" id="SM00216">
    <property type="entry name" value="VWD"/>
    <property type="match status" value="1"/>
</dbReference>
<dbReference type="PANTHER" id="PTHR23345:SF15">
    <property type="entry name" value="VITELLOGENIN 1-RELATED"/>
    <property type="match status" value="1"/>
</dbReference>
<dbReference type="InterPro" id="IPR050733">
    <property type="entry name" value="Vitellogenin/Apolipophorin"/>
</dbReference>
<keyword evidence="7 9" id="KW-1015">Disulfide bond</keyword>
<gene>
    <name evidence="13" type="primary">similar to Apolipophorins</name>
    <name evidence="13" type="ORF">CLUMA_CG011912</name>
</gene>
<dbReference type="PROSITE" id="PS51233">
    <property type="entry name" value="VWFD"/>
    <property type="match status" value="1"/>
</dbReference>
<feature type="region of interest" description="Disordered" evidence="10">
    <location>
        <begin position="93"/>
        <end position="116"/>
    </location>
</feature>
<dbReference type="InterPro" id="IPR001747">
    <property type="entry name" value="Vitellogenin_N"/>
</dbReference>
<feature type="domain" description="Vitellogenin" evidence="11">
    <location>
        <begin position="22"/>
        <end position="687"/>
    </location>
</feature>
<feature type="non-terminal residue" evidence="13">
    <location>
        <position position="1"/>
    </location>
</feature>
<dbReference type="GO" id="GO:0005576">
    <property type="term" value="C:extracellular region"/>
    <property type="evidence" value="ECO:0007669"/>
    <property type="project" value="UniProtKB-SubCell"/>
</dbReference>
<evidence type="ECO:0000256" key="3">
    <source>
        <dbReference type="ARBA" id="ARBA00022525"/>
    </source>
</evidence>
<evidence type="ECO:0000259" key="11">
    <source>
        <dbReference type="PROSITE" id="PS51211"/>
    </source>
</evidence>
<dbReference type="InterPro" id="IPR011030">
    <property type="entry name" value="Lipovitellin_superhlx_dom"/>
</dbReference>
<evidence type="ECO:0000256" key="1">
    <source>
        <dbReference type="ARBA" id="ARBA00004613"/>
    </source>
</evidence>
<reference evidence="13 14" key="1">
    <citation type="submission" date="2015-04" db="EMBL/GenBank/DDBJ databases">
        <authorList>
            <person name="Syromyatnikov M.Y."/>
            <person name="Popov V.N."/>
        </authorList>
    </citation>
    <scope>NUCLEOTIDE SEQUENCE [LARGE SCALE GENOMIC DNA]</scope>
</reference>
<keyword evidence="4" id="KW-0732">Signal</keyword>
<dbReference type="OrthoDB" id="6484170at2759"/>
<proteinExistence type="predicted"/>
<dbReference type="Pfam" id="PF01347">
    <property type="entry name" value="Vitellogenin_N"/>
    <property type="match status" value="1"/>
</dbReference>
<dbReference type="Gene3D" id="1.25.10.20">
    <property type="entry name" value="Vitellinogen, superhelical"/>
    <property type="match status" value="1"/>
</dbReference>
<dbReference type="GO" id="GO:0045735">
    <property type="term" value="F:nutrient reservoir activity"/>
    <property type="evidence" value="ECO:0007669"/>
    <property type="project" value="UniProtKB-KW"/>
</dbReference>
<dbReference type="SUPFAM" id="SSF56968">
    <property type="entry name" value="Lipovitellin-phosvitin complex, beta-sheet shell regions"/>
    <property type="match status" value="2"/>
</dbReference>
<dbReference type="Gene3D" id="2.20.50.20">
    <property type="entry name" value="Lipovitellin. Chain A, domain 3"/>
    <property type="match status" value="1"/>
</dbReference>
<dbReference type="SMART" id="SM00638">
    <property type="entry name" value="LPD_N"/>
    <property type="match status" value="1"/>
</dbReference>
<dbReference type="InterPro" id="IPR015817">
    <property type="entry name" value="Vitellinogen_open_b-sht_sub1"/>
</dbReference>
<evidence type="ECO:0000256" key="6">
    <source>
        <dbReference type="ARBA" id="ARBA00023055"/>
    </source>
</evidence>
<dbReference type="InterPro" id="IPR001846">
    <property type="entry name" value="VWF_type-D"/>
</dbReference>
<evidence type="ECO:0000256" key="9">
    <source>
        <dbReference type="PROSITE-ProRule" id="PRU00557"/>
    </source>
</evidence>
<dbReference type="Proteomes" id="UP000183832">
    <property type="component" value="Unassembled WGS sequence"/>
</dbReference>
<feature type="domain" description="VWFD" evidence="12">
    <location>
        <begin position="3704"/>
        <end position="3894"/>
    </location>
</feature>
<dbReference type="InterPro" id="IPR015255">
    <property type="entry name" value="Vitellinogen_open_b-sht"/>
</dbReference>
<dbReference type="EMBL" id="CVRI01000047">
    <property type="protein sequence ID" value="CRK98565.1"/>
    <property type="molecule type" value="Genomic_DNA"/>
</dbReference>
<dbReference type="Pfam" id="PF06448">
    <property type="entry name" value="DUF1081"/>
    <property type="match status" value="1"/>
</dbReference>